<proteinExistence type="predicted"/>
<dbReference type="OrthoDB" id="9797882at2"/>
<dbReference type="AlphaFoldDB" id="A0A150FQT5"/>
<dbReference type="GO" id="GO:0008477">
    <property type="term" value="F:purine nucleosidase activity"/>
    <property type="evidence" value="ECO:0007669"/>
    <property type="project" value="TreeGrafter"/>
</dbReference>
<dbReference type="InterPro" id="IPR023186">
    <property type="entry name" value="IUNH"/>
</dbReference>
<dbReference type="RefSeq" id="WP_066069954.1">
    <property type="nucleotide sequence ID" value="NZ_FRBG01000005.1"/>
</dbReference>
<sequence>MIKIIFDFDNTMGVEGCDVDDGLALLYLLGRSDVKILGITTTYGNSTIDTVHNNTIEMFKDLNISHIPLYKGSACKSNRKSEAAEFLAKAAAEHKNEITLLATGSLTNLYGAYEIDNNFFKNLKQIVLMGGITKPLIINGKNLDELNFSCDPKASLKVLSSGIKVTTLDAHICLQAFFGEKEYERLTNSNIPIYKYINDKTKYWFNHVMKEFEIKGFYNWDIVSAVYITNPELFEDNFVSIVSTEDDLSRGYLKISSSPCGYTVNIPSKIKDIDLFNEIIFKAWANVNITKKV</sequence>
<name>A0A150FQT5_CLOPD</name>
<evidence type="ECO:0000313" key="5">
    <source>
        <dbReference type="EMBL" id="SHK76547.1"/>
    </source>
</evidence>
<dbReference type="EMBL" id="LSFY01000001">
    <property type="protein sequence ID" value="KXZ39936.1"/>
    <property type="molecule type" value="Genomic_DNA"/>
</dbReference>
<dbReference type="GO" id="GO:0006152">
    <property type="term" value="P:purine nucleoside catabolic process"/>
    <property type="evidence" value="ECO:0007669"/>
    <property type="project" value="TreeGrafter"/>
</dbReference>
<accession>A0A150FQT5</accession>
<evidence type="ECO:0000313" key="4">
    <source>
        <dbReference type="EMBL" id="KXZ39936.1"/>
    </source>
</evidence>
<protein>
    <submittedName>
        <fullName evidence="5">Inosine-uridine nucleoside N-ribohydrolase</fullName>
    </submittedName>
    <submittedName>
        <fullName evidence="4">Inosine/uridine-preferring nucleoside hydrolase</fullName>
    </submittedName>
</protein>
<dbReference type="GO" id="GO:0005829">
    <property type="term" value="C:cytosol"/>
    <property type="evidence" value="ECO:0007669"/>
    <property type="project" value="TreeGrafter"/>
</dbReference>
<dbReference type="PANTHER" id="PTHR12304">
    <property type="entry name" value="INOSINE-URIDINE PREFERRING NUCLEOSIDE HYDROLASE"/>
    <property type="match status" value="1"/>
</dbReference>
<dbReference type="InterPro" id="IPR001910">
    <property type="entry name" value="Inosine/uridine_hydrolase_dom"/>
</dbReference>
<reference evidence="4 6" key="1">
    <citation type="submission" date="2016-02" db="EMBL/GenBank/DDBJ databases">
        <title>Draft genome sequence for Clostridium paradoxum JW-YL-7.</title>
        <authorList>
            <person name="Utturkar S.M."/>
            <person name="Lancaster A."/>
            <person name="Poole F.L."/>
            <person name="Adams M.W."/>
            <person name="Brown S.D."/>
        </authorList>
    </citation>
    <scope>NUCLEOTIDE SEQUENCE [LARGE SCALE GENOMIC DNA]</scope>
    <source>
        <strain evidence="4 6">JW-YL-7</strain>
    </source>
</reference>
<dbReference type="PATRIC" id="fig|1121328.3.peg.1018"/>
<dbReference type="EMBL" id="FRBG01000005">
    <property type="protein sequence ID" value="SHK76547.1"/>
    <property type="molecule type" value="Genomic_DNA"/>
</dbReference>
<dbReference type="Pfam" id="PF01156">
    <property type="entry name" value="IU_nuc_hydro"/>
    <property type="match status" value="1"/>
</dbReference>
<evidence type="ECO:0000256" key="1">
    <source>
        <dbReference type="ARBA" id="ARBA00022801"/>
    </source>
</evidence>
<evidence type="ECO:0000313" key="6">
    <source>
        <dbReference type="Proteomes" id="UP000092605"/>
    </source>
</evidence>
<keyword evidence="1 4" id="KW-0378">Hydrolase</keyword>
<organism evidence="4 6">
    <name type="scientific">Alkalithermobacter thermoalcaliphilus JW-YL-7 = DSM 7308</name>
    <dbReference type="NCBI Taxonomy" id="1121328"/>
    <lineage>
        <taxon>Bacteria</taxon>
        <taxon>Bacillati</taxon>
        <taxon>Bacillota</taxon>
        <taxon>Clostridia</taxon>
        <taxon>Peptostreptococcales</taxon>
        <taxon>Tepidibacteraceae</taxon>
        <taxon>Alkalithermobacter</taxon>
    </lineage>
</organism>
<keyword evidence="7" id="KW-1185">Reference proteome</keyword>
<keyword evidence="2" id="KW-0326">Glycosidase</keyword>
<dbReference type="Proteomes" id="UP000092605">
    <property type="component" value="Unassembled WGS sequence"/>
</dbReference>
<gene>
    <name evidence="4" type="ORF">JWYL7_1011</name>
    <name evidence="5" type="ORF">SAMN05661008_00842</name>
</gene>
<dbReference type="STRING" id="1121328.JWYL7_1011"/>
<reference evidence="5 7" key="2">
    <citation type="submission" date="2016-11" db="EMBL/GenBank/DDBJ databases">
        <authorList>
            <person name="Varghese N."/>
            <person name="Submissions S."/>
        </authorList>
    </citation>
    <scope>NUCLEOTIDE SEQUENCE [LARGE SCALE GENOMIC DNA]</scope>
    <source>
        <strain evidence="5 7">DSM 7308</strain>
    </source>
</reference>
<dbReference type="PANTHER" id="PTHR12304:SF4">
    <property type="entry name" value="URIDINE NUCLEOSIDASE"/>
    <property type="match status" value="1"/>
</dbReference>
<evidence type="ECO:0000256" key="2">
    <source>
        <dbReference type="ARBA" id="ARBA00023295"/>
    </source>
</evidence>
<dbReference type="Gene3D" id="3.90.245.10">
    <property type="entry name" value="Ribonucleoside hydrolase-like"/>
    <property type="match status" value="1"/>
</dbReference>
<evidence type="ECO:0000259" key="3">
    <source>
        <dbReference type="Pfam" id="PF01156"/>
    </source>
</evidence>
<evidence type="ECO:0000313" key="7">
    <source>
        <dbReference type="Proteomes" id="UP000323392"/>
    </source>
</evidence>
<dbReference type="Proteomes" id="UP000323392">
    <property type="component" value="Unassembled WGS sequence"/>
</dbReference>
<comment type="caution">
    <text evidence="4">The sequence shown here is derived from an EMBL/GenBank/DDBJ whole genome shotgun (WGS) entry which is preliminary data.</text>
</comment>
<dbReference type="InterPro" id="IPR036452">
    <property type="entry name" value="Ribo_hydro-like"/>
</dbReference>
<feature type="domain" description="Inosine/uridine-preferring nucleoside hydrolase" evidence="3">
    <location>
        <begin position="16"/>
        <end position="254"/>
    </location>
</feature>
<dbReference type="SUPFAM" id="SSF53590">
    <property type="entry name" value="Nucleoside hydrolase"/>
    <property type="match status" value="1"/>
</dbReference>